<evidence type="ECO:0008006" key="4">
    <source>
        <dbReference type="Google" id="ProtNLM"/>
    </source>
</evidence>
<protein>
    <recommendedName>
        <fullName evidence="4">WXG100 family type VII secretion target</fullName>
    </recommendedName>
</protein>
<accession>A0A1V3BXS3</accession>
<dbReference type="AlphaFoldDB" id="A0A1V3BXS3"/>
<comment type="caution">
    <text evidence="2">The sequence shown here is derived from an EMBL/GenBank/DDBJ whole genome shotgun (WGS) entry which is preliminary data.</text>
</comment>
<evidence type="ECO:0000256" key="1">
    <source>
        <dbReference type="SAM" id="MobiDB-lite"/>
    </source>
</evidence>
<keyword evidence="3" id="KW-1185">Reference proteome</keyword>
<feature type="region of interest" description="Disordered" evidence="1">
    <location>
        <begin position="98"/>
        <end position="120"/>
    </location>
</feature>
<dbReference type="Proteomes" id="UP000189004">
    <property type="component" value="Unassembled WGS sequence"/>
</dbReference>
<gene>
    <name evidence="2" type="ORF">NOSIN_05005</name>
</gene>
<dbReference type="STRING" id="501010.NOSIN_05005"/>
<evidence type="ECO:0000313" key="2">
    <source>
        <dbReference type="EMBL" id="OOC53255.1"/>
    </source>
</evidence>
<organism evidence="2 3">
    <name type="scientific">Nocardiopsis sinuspersici</name>
    <dbReference type="NCBI Taxonomy" id="501010"/>
    <lineage>
        <taxon>Bacteria</taxon>
        <taxon>Bacillati</taxon>
        <taxon>Actinomycetota</taxon>
        <taxon>Actinomycetes</taxon>
        <taxon>Streptosporangiales</taxon>
        <taxon>Nocardiopsidaceae</taxon>
        <taxon>Nocardiopsis</taxon>
    </lineage>
</organism>
<dbReference type="EMBL" id="MCOK01000001">
    <property type="protein sequence ID" value="OOC53255.1"/>
    <property type="molecule type" value="Genomic_DNA"/>
</dbReference>
<reference evidence="3" key="1">
    <citation type="submission" date="2016-08" db="EMBL/GenBank/DDBJ databases">
        <authorList>
            <person name="Tokovenko B."/>
            <person name="Kalinowski J."/>
        </authorList>
    </citation>
    <scope>NUCLEOTIDE SEQUENCE [LARGE SCALE GENOMIC DNA]</scope>
    <source>
        <strain evidence="3">UTMC102</strain>
    </source>
</reference>
<dbReference type="OrthoDB" id="3430991at2"/>
<evidence type="ECO:0000313" key="3">
    <source>
        <dbReference type="Proteomes" id="UP000189004"/>
    </source>
</evidence>
<proteinExistence type="predicted"/>
<sequence length="120" mass="12983">MTDGDGGLFADPEGLARDGWKIHDTAEYTYELRQWLDNELASLGDIWGSGDEFANDMDKSLGVLRTSISEYIDFLVTAQKDLADHTVQMGGNYGRAEGVNEDIASGIDPANGSRPGGGRR</sequence>
<name>A0A1V3BXS3_9ACTN</name>
<dbReference type="RefSeq" id="WP_077689616.1">
    <property type="nucleotide sequence ID" value="NZ_MCOK01000001.1"/>
</dbReference>